<dbReference type="EMBL" id="CAJOBC010009065">
    <property type="protein sequence ID" value="CAF3978388.1"/>
    <property type="molecule type" value="Genomic_DNA"/>
</dbReference>
<protein>
    <recommendedName>
        <fullName evidence="7">Tesmin/TSO1-like CXC domain-containing protein</fullName>
    </recommendedName>
</protein>
<organism evidence="3 6">
    <name type="scientific">Didymodactylos carnosus</name>
    <dbReference type="NCBI Taxonomy" id="1234261"/>
    <lineage>
        <taxon>Eukaryota</taxon>
        <taxon>Metazoa</taxon>
        <taxon>Spiralia</taxon>
        <taxon>Gnathifera</taxon>
        <taxon>Rotifera</taxon>
        <taxon>Eurotatoria</taxon>
        <taxon>Bdelloidea</taxon>
        <taxon>Philodinida</taxon>
        <taxon>Philodinidae</taxon>
        <taxon>Didymodactylos</taxon>
    </lineage>
</organism>
<name>A0A814XCQ1_9BILA</name>
<dbReference type="Proteomes" id="UP000682733">
    <property type="component" value="Unassembled WGS sequence"/>
</dbReference>
<feature type="region of interest" description="Disordered" evidence="1">
    <location>
        <begin position="231"/>
        <end position="338"/>
    </location>
</feature>
<evidence type="ECO:0000313" key="2">
    <source>
        <dbReference type="EMBL" id="CAF0758845.1"/>
    </source>
</evidence>
<dbReference type="AlphaFoldDB" id="A0A814XCQ1"/>
<gene>
    <name evidence="3" type="ORF">GPM918_LOCUS24383</name>
    <name evidence="2" type="ORF">OVA965_LOCUS2439</name>
    <name evidence="5" type="ORF">SRO942_LOCUS24382</name>
    <name evidence="4" type="ORF">TMI583_LOCUS2439</name>
</gene>
<evidence type="ECO:0000313" key="3">
    <source>
        <dbReference type="EMBL" id="CAF1214525.1"/>
    </source>
</evidence>
<evidence type="ECO:0000313" key="5">
    <source>
        <dbReference type="EMBL" id="CAF3978388.1"/>
    </source>
</evidence>
<proteinExistence type="predicted"/>
<dbReference type="Proteomes" id="UP000677228">
    <property type="component" value="Unassembled WGS sequence"/>
</dbReference>
<sequence length="338" mass="38683">MDINIVEFLKYEYAHIPPSLSDPSNQSNKGKVVEYFSQNYPRGFSFVPSKQELEKSVLLLHGGILLQHKPKQNDTVESYATNMLNNIMKMATLHERVDVLFDSDKSYDCQSNTLDEARVICAKKFIQGKSSKSFLERLPPTSDGFSQHLIRANVQINVWFQACESDIDYPELNNNGYEKVNNELVIKWKTLESHPKLTGCKCKTNCKTCQCKNSSCTFLCKCDPQKCLRRSRNTTQQTQRQSSAYKDVGIRTRHAAMLTNNEDSSDDDIIDRRTLEKSDTGEDSHKSSENEYTDTDHENSLNELYELPKADPTNSQDDEDDDFNSLPSLNQEHSYART</sequence>
<dbReference type="OrthoDB" id="6711362at2759"/>
<keyword evidence="6" id="KW-1185">Reference proteome</keyword>
<reference evidence="3" key="1">
    <citation type="submission" date="2021-02" db="EMBL/GenBank/DDBJ databases">
        <authorList>
            <person name="Nowell W R."/>
        </authorList>
    </citation>
    <scope>NUCLEOTIDE SEQUENCE</scope>
</reference>
<dbReference type="EMBL" id="CAJNOK010000518">
    <property type="protein sequence ID" value="CAF0758845.1"/>
    <property type="molecule type" value="Genomic_DNA"/>
</dbReference>
<feature type="compositionally biased region" description="Polar residues" evidence="1">
    <location>
        <begin position="325"/>
        <end position="338"/>
    </location>
</feature>
<dbReference type="Proteomes" id="UP000663829">
    <property type="component" value="Unassembled WGS sequence"/>
</dbReference>
<evidence type="ECO:0008006" key="7">
    <source>
        <dbReference type="Google" id="ProtNLM"/>
    </source>
</evidence>
<dbReference type="EMBL" id="CAJNOQ010009064">
    <property type="protein sequence ID" value="CAF1214525.1"/>
    <property type="molecule type" value="Genomic_DNA"/>
</dbReference>
<evidence type="ECO:0000313" key="4">
    <source>
        <dbReference type="EMBL" id="CAF3538464.1"/>
    </source>
</evidence>
<dbReference type="EMBL" id="CAJOBA010000518">
    <property type="protein sequence ID" value="CAF3538464.1"/>
    <property type="molecule type" value="Genomic_DNA"/>
</dbReference>
<feature type="compositionally biased region" description="Basic and acidic residues" evidence="1">
    <location>
        <begin position="270"/>
        <end position="300"/>
    </location>
</feature>
<dbReference type="Proteomes" id="UP000681722">
    <property type="component" value="Unassembled WGS sequence"/>
</dbReference>
<comment type="caution">
    <text evidence="3">The sequence shown here is derived from an EMBL/GenBank/DDBJ whole genome shotgun (WGS) entry which is preliminary data.</text>
</comment>
<evidence type="ECO:0000313" key="6">
    <source>
        <dbReference type="Proteomes" id="UP000663829"/>
    </source>
</evidence>
<feature type="compositionally biased region" description="Low complexity" evidence="1">
    <location>
        <begin position="233"/>
        <end position="243"/>
    </location>
</feature>
<evidence type="ECO:0000256" key="1">
    <source>
        <dbReference type="SAM" id="MobiDB-lite"/>
    </source>
</evidence>
<accession>A0A814XCQ1</accession>